<dbReference type="CDD" id="cd16842">
    <property type="entry name" value="Ig_SLAM-like_N"/>
    <property type="match status" value="1"/>
</dbReference>
<evidence type="ECO:0000256" key="12">
    <source>
        <dbReference type="ARBA" id="ARBA00023180"/>
    </source>
</evidence>
<feature type="chain" id="PRO_5003968568" evidence="18">
    <location>
        <begin position="19"/>
        <end position="1284"/>
    </location>
</feature>
<evidence type="ECO:0000256" key="8">
    <source>
        <dbReference type="ARBA" id="ARBA00022989"/>
    </source>
</evidence>
<dbReference type="FunFam" id="2.60.40.10:FF:000272">
    <property type="entry name" value="Immunoglobulin superfamily member 9B"/>
    <property type="match status" value="1"/>
</dbReference>
<feature type="transmembrane region" description="Helical" evidence="17">
    <location>
        <begin position="1027"/>
        <end position="1052"/>
    </location>
</feature>
<feature type="domain" description="Ig-like" evidence="19">
    <location>
        <begin position="341"/>
        <end position="427"/>
    </location>
</feature>
<evidence type="ECO:0000256" key="17">
    <source>
        <dbReference type="SAM" id="Phobius"/>
    </source>
</evidence>
<dbReference type="PROSITE" id="PS50835">
    <property type="entry name" value="IG_LIKE"/>
    <property type="match status" value="6"/>
</dbReference>
<feature type="domain" description="Ig-like" evidence="19">
    <location>
        <begin position="561"/>
        <end position="652"/>
    </location>
</feature>
<dbReference type="GO" id="GO:0005886">
    <property type="term" value="C:plasma membrane"/>
    <property type="evidence" value="ECO:0007669"/>
    <property type="project" value="UniProtKB-SubCell"/>
</dbReference>
<dbReference type="FunFam" id="2.60.40.10:FF:000226">
    <property type="entry name" value="protein turtle homolog B"/>
    <property type="match status" value="1"/>
</dbReference>
<feature type="domain" description="Ig-like" evidence="19">
    <location>
        <begin position="752"/>
        <end position="836"/>
    </location>
</feature>
<dbReference type="InterPro" id="IPR013098">
    <property type="entry name" value="Ig_I-set"/>
</dbReference>
<dbReference type="InParanoid" id="L5JWF8"/>
<accession>L5JWF8</accession>
<evidence type="ECO:0000256" key="1">
    <source>
        <dbReference type="ARBA" id="ARBA00004162"/>
    </source>
</evidence>
<dbReference type="GO" id="GO:0043005">
    <property type="term" value="C:neuron projection"/>
    <property type="evidence" value="ECO:0007669"/>
    <property type="project" value="TreeGrafter"/>
</dbReference>
<comment type="similarity">
    <text evidence="15">Belongs to the immunoglobulin superfamily. Turtle family.</text>
</comment>
<dbReference type="SUPFAM" id="SSF48726">
    <property type="entry name" value="Immunoglobulin"/>
    <property type="match status" value="7"/>
</dbReference>
<dbReference type="SMART" id="SM00060">
    <property type="entry name" value="FN3"/>
    <property type="match status" value="1"/>
</dbReference>
<name>L5JWF8_PTEAL</name>
<dbReference type="InterPro" id="IPR036179">
    <property type="entry name" value="Ig-like_dom_sf"/>
</dbReference>
<dbReference type="eggNOG" id="KOG3510">
    <property type="taxonomic scope" value="Eukaryota"/>
</dbReference>
<dbReference type="InterPro" id="IPR007110">
    <property type="entry name" value="Ig-like_dom"/>
</dbReference>
<evidence type="ECO:0000256" key="2">
    <source>
        <dbReference type="ARBA" id="ARBA00022475"/>
    </source>
</evidence>
<dbReference type="InterPro" id="IPR013783">
    <property type="entry name" value="Ig-like_fold"/>
</dbReference>
<proteinExistence type="inferred from homology"/>
<dbReference type="EMBL" id="KB031109">
    <property type="protein sequence ID" value="ELK03367.1"/>
    <property type="molecule type" value="Genomic_DNA"/>
</dbReference>
<evidence type="ECO:0000259" key="20">
    <source>
        <dbReference type="PROSITE" id="PS50853"/>
    </source>
</evidence>
<dbReference type="FunFam" id="2.60.40.10:FF:000323">
    <property type="entry name" value="Immunoglobulin superfamily member 9B"/>
    <property type="match status" value="1"/>
</dbReference>
<evidence type="ECO:0000256" key="11">
    <source>
        <dbReference type="ARBA" id="ARBA00023157"/>
    </source>
</evidence>
<dbReference type="Proteomes" id="UP000010552">
    <property type="component" value="Unassembled WGS sequence"/>
</dbReference>
<evidence type="ECO:0000313" key="21">
    <source>
        <dbReference type="EMBL" id="ELK03367.1"/>
    </source>
</evidence>
<keyword evidence="8 17" id="KW-1133">Transmembrane helix</keyword>
<dbReference type="PANTHER" id="PTHR12231">
    <property type="entry name" value="CTX-RELATED TYPE I TRANSMEMBRANE PROTEIN"/>
    <property type="match status" value="1"/>
</dbReference>
<keyword evidence="6" id="KW-0677">Repeat</keyword>
<evidence type="ECO:0000256" key="7">
    <source>
        <dbReference type="ARBA" id="ARBA00022902"/>
    </source>
</evidence>
<evidence type="ECO:0000256" key="3">
    <source>
        <dbReference type="ARBA" id="ARBA00022553"/>
    </source>
</evidence>
<evidence type="ECO:0000256" key="13">
    <source>
        <dbReference type="ARBA" id="ARBA00023319"/>
    </source>
</evidence>
<feature type="signal peptide" evidence="18">
    <location>
        <begin position="1"/>
        <end position="18"/>
    </location>
</feature>
<evidence type="ECO:0000313" key="22">
    <source>
        <dbReference type="Proteomes" id="UP000010552"/>
    </source>
</evidence>
<keyword evidence="9" id="KW-0770">Synapse</keyword>
<dbReference type="STRING" id="9402.L5JWF8"/>
<reference evidence="22" key="1">
    <citation type="journal article" date="2013" name="Science">
        <title>Comparative analysis of bat genomes provides insight into the evolution of flight and immunity.</title>
        <authorList>
            <person name="Zhang G."/>
            <person name="Cowled C."/>
            <person name="Shi Z."/>
            <person name="Huang Z."/>
            <person name="Bishop-Lilly K.A."/>
            <person name="Fang X."/>
            <person name="Wynne J.W."/>
            <person name="Xiong Z."/>
            <person name="Baker M.L."/>
            <person name="Zhao W."/>
            <person name="Tachedjian M."/>
            <person name="Zhu Y."/>
            <person name="Zhou P."/>
            <person name="Jiang X."/>
            <person name="Ng J."/>
            <person name="Yang L."/>
            <person name="Wu L."/>
            <person name="Xiao J."/>
            <person name="Feng Y."/>
            <person name="Chen Y."/>
            <person name="Sun X."/>
            <person name="Zhang Y."/>
            <person name="Marsh G.A."/>
            <person name="Crameri G."/>
            <person name="Broder C.C."/>
            <person name="Frey K.G."/>
            <person name="Wang L.F."/>
            <person name="Wang J."/>
        </authorList>
    </citation>
    <scope>NUCLEOTIDE SEQUENCE [LARGE SCALE GENOMIC DNA]</scope>
</reference>
<evidence type="ECO:0000256" key="16">
    <source>
        <dbReference type="SAM" id="MobiDB-lite"/>
    </source>
</evidence>
<keyword evidence="5 18" id="KW-0732">Signal</keyword>
<dbReference type="SUPFAM" id="SSF49265">
    <property type="entry name" value="Fibronectin type III"/>
    <property type="match status" value="1"/>
</dbReference>
<evidence type="ECO:0000256" key="15">
    <source>
        <dbReference type="ARBA" id="ARBA00061549"/>
    </source>
</evidence>
<evidence type="ECO:0000256" key="18">
    <source>
        <dbReference type="SAM" id="SignalP"/>
    </source>
</evidence>
<feature type="region of interest" description="Disordered" evidence="16">
    <location>
        <begin position="1120"/>
        <end position="1184"/>
    </location>
</feature>
<feature type="compositionally biased region" description="Polar residues" evidence="16">
    <location>
        <begin position="1125"/>
        <end position="1134"/>
    </location>
</feature>
<comment type="subcellular location">
    <subcellularLocation>
        <location evidence="1">Cell membrane</location>
        <topology evidence="1">Single-pass membrane protein</topology>
    </subcellularLocation>
    <subcellularLocation>
        <location evidence="14">Synapse</location>
    </subcellularLocation>
</comment>
<keyword evidence="13" id="KW-0393">Immunoglobulin domain</keyword>
<dbReference type="SMART" id="SM00408">
    <property type="entry name" value="IGc2"/>
    <property type="match status" value="5"/>
</dbReference>
<dbReference type="Pfam" id="PF00041">
    <property type="entry name" value="fn3"/>
    <property type="match status" value="1"/>
</dbReference>
<dbReference type="Pfam" id="PF13927">
    <property type="entry name" value="Ig_3"/>
    <property type="match status" value="2"/>
</dbReference>
<feature type="region of interest" description="Disordered" evidence="16">
    <location>
        <begin position="278"/>
        <end position="319"/>
    </location>
</feature>
<dbReference type="PROSITE" id="PS50853">
    <property type="entry name" value="FN3"/>
    <property type="match status" value="1"/>
</dbReference>
<dbReference type="Gene3D" id="2.60.40.10">
    <property type="entry name" value="Immunoglobulins"/>
    <property type="match status" value="9"/>
</dbReference>
<protein>
    <submittedName>
        <fullName evidence="21">Protein turtle like protein A</fullName>
    </submittedName>
</protein>
<feature type="domain" description="Ig-like" evidence="19">
    <location>
        <begin position="135"/>
        <end position="209"/>
    </location>
</feature>
<dbReference type="InterPro" id="IPR003961">
    <property type="entry name" value="FN3_dom"/>
</dbReference>
<evidence type="ECO:0000256" key="5">
    <source>
        <dbReference type="ARBA" id="ARBA00022729"/>
    </source>
</evidence>
<keyword evidence="22" id="KW-1185">Reference proteome</keyword>
<evidence type="ECO:0000256" key="10">
    <source>
        <dbReference type="ARBA" id="ARBA00023136"/>
    </source>
</evidence>
<dbReference type="CDD" id="cd00063">
    <property type="entry name" value="FN3"/>
    <property type="match status" value="2"/>
</dbReference>
<evidence type="ECO:0000256" key="6">
    <source>
        <dbReference type="ARBA" id="ARBA00022737"/>
    </source>
</evidence>
<keyword evidence="2" id="KW-1003">Cell membrane</keyword>
<dbReference type="InterPro" id="IPR003598">
    <property type="entry name" value="Ig_sub2"/>
</dbReference>
<feature type="domain" description="Fibronectin type-III" evidence="20">
    <location>
        <begin position="841"/>
        <end position="940"/>
    </location>
</feature>
<evidence type="ECO:0000256" key="14">
    <source>
        <dbReference type="ARBA" id="ARBA00034103"/>
    </source>
</evidence>
<keyword evidence="4 17" id="KW-0812">Transmembrane</keyword>
<dbReference type="InterPro" id="IPR051170">
    <property type="entry name" value="Neural/epithelial_adhesion"/>
</dbReference>
<keyword evidence="7" id="KW-0524">Neurogenesis</keyword>
<feature type="domain" description="Ig-like" evidence="19">
    <location>
        <begin position="656"/>
        <end position="744"/>
    </location>
</feature>
<feature type="domain" description="Ig-like" evidence="19">
    <location>
        <begin position="470"/>
        <end position="556"/>
    </location>
</feature>
<dbReference type="FunFam" id="2.60.40.10:FF:000389">
    <property type="entry name" value="Immunoglobulin superfamily member 9B"/>
    <property type="match status" value="1"/>
</dbReference>
<keyword evidence="12" id="KW-0325">Glycoprotein</keyword>
<sequence>MGALLWLLLLLLLREVKGDSGDGVDFKEVVAVLQESISLPLEIPSSEEVEDIIWSSHIMLAIVVPGEEGHPATITVTNSHYQGRVSFLDPSYSLHISNLSWEDSGPYQAQVNLRTSLISTTQHYNLRIYRRLSEPRITVNSEISEEGSCNMSLTCSVEKAGLDVTYSWMSQEDSNDTAHEGSVLHTFWRPGDNALSYTCRASNPISNISSRLIPVGTFCADPGYPLEKASDSFCLLTKLSFNTPHKREEVFRAWSHRSPPGGNLPTCRRILLRGNCKSQAARGSRPPPRPLLLPLATAGGDWRSPGRREALGAPRREADPPPIVSLEEWNRAACRAGRRKPEVVSVVGRAGESAVLGCDLLPPAGRPPLHVIEWLRFGFLLPIFIQFGLYSPRVDPDYVGRVRLQKGASLQIEGLRAEDQGWYECRVLLLDQHSPEDDSANGSWVHLTTLLFGLIVTLAAPEAPLFTAPPQFLETPPQVLEVQELEPLTLRCVARGSPQPHVTWKLQGQDIGQGQGQMQVQNGTLWIQRVERGSSGIYTCQASSTEGSAIHTTQLLVLGPPVIVVSPKNSTVNASRDVSLACQAEAYPANLTYSWFQDSVNVFHIRRLQSRVRISVDGSLWLQAAQPDDAGCYTCVPSNGLLHPPSASAYLTVLYPAQVTAMPPETPLPIGMQGVIRCPVRANPPLLFVIWTKDGQALQLDKFPGWSQGSEGSLVIALGNEDALGEYSCTPYNSLGTAGPSPVTRVLLKAPPAFLERPQEEYFQEVGRELLIPCSAQGDPPPTVSWAKVGRGLKGQAQVDSNSSLILRPLTKEAHGRWECTASNAVAQVATSTKVYVLGTSPHIVTNVSVVSVPEGANVSWEPGFDGGYLQRFSIWYTPLAKGPDRAHHDWVSLAVPVGAAHLLVPGLQPHTQYQFSVLAQNKLGSGPFSEIVLSAPEELVPKRLDGYILEGRQGSQNWEVLDRTVAGTEMQLLVPGLIKDVLYEFRLVALAGGYVSDPSNTANVSTSGLEVYPSRTQLPGLLPQPVLAGVLGGLCFLGVAVLVSILAACITNRRRAARRRRRKHLHQDPPLLFSPPRLSALLAVLPGAMVRAGAAPEPPYTALADWTLRERLLPSILPAAPRGSLTSQSSGRGSASFLRPPSTAPSAGGSYLSPAPGDTSSWASGPERWPRREHVVTVSKRRNTSVDENYEWDSEFPGDMELLETLHLGLAGPRSRLEAESELGEKTPEEGCLLSTAHAPGPEARCAALREEFLAFRRRRDATRARLPACRQPVPHPEQATLL</sequence>
<evidence type="ECO:0000256" key="9">
    <source>
        <dbReference type="ARBA" id="ARBA00023018"/>
    </source>
</evidence>
<dbReference type="InterPro" id="IPR036116">
    <property type="entry name" value="FN3_sf"/>
</dbReference>
<gene>
    <name evidence="21" type="ORF">PAL_GLEAN10007002</name>
</gene>
<dbReference type="FunFam" id="2.60.40.10:FF:000321">
    <property type="entry name" value="protein turtle homolog B isoform X2"/>
    <property type="match status" value="1"/>
</dbReference>
<keyword evidence="3" id="KW-0597">Phosphoprotein</keyword>
<dbReference type="PANTHER" id="PTHR12231:SF244">
    <property type="entry name" value="PROTEIN TURTLE HOMOLOG A"/>
    <property type="match status" value="1"/>
</dbReference>
<dbReference type="SMART" id="SM00409">
    <property type="entry name" value="IG"/>
    <property type="match status" value="6"/>
</dbReference>
<dbReference type="Pfam" id="PF07679">
    <property type="entry name" value="I-set"/>
    <property type="match status" value="1"/>
</dbReference>
<evidence type="ECO:0000256" key="4">
    <source>
        <dbReference type="ARBA" id="ARBA00022692"/>
    </source>
</evidence>
<feature type="compositionally biased region" description="Basic and acidic residues" evidence="16">
    <location>
        <begin position="304"/>
        <end position="319"/>
    </location>
</feature>
<dbReference type="GO" id="GO:0045202">
    <property type="term" value="C:synapse"/>
    <property type="evidence" value="ECO:0007669"/>
    <property type="project" value="UniProtKB-SubCell"/>
</dbReference>
<evidence type="ECO:0000259" key="19">
    <source>
        <dbReference type="PROSITE" id="PS50835"/>
    </source>
</evidence>
<organism evidence="21 22">
    <name type="scientific">Pteropus alecto</name>
    <name type="common">Black flying fox</name>
    <dbReference type="NCBI Taxonomy" id="9402"/>
    <lineage>
        <taxon>Eukaryota</taxon>
        <taxon>Metazoa</taxon>
        <taxon>Chordata</taxon>
        <taxon>Craniata</taxon>
        <taxon>Vertebrata</taxon>
        <taxon>Euteleostomi</taxon>
        <taxon>Mammalia</taxon>
        <taxon>Eutheria</taxon>
        <taxon>Laurasiatheria</taxon>
        <taxon>Chiroptera</taxon>
        <taxon>Yinpterochiroptera</taxon>
        <taxon>Pteropodoidea</taxon>
        <taxon>Pteropodidae</taxon>
        <taxon>Pteropodinae</taxon>
        <taxon>Pteropus</taxon>
    </lineage>
</organism>
<dbReference type="GO" id="GO:0007399">
    <property type="term" value="P:nervous system development"/>
    <property type="evidence" value="ECO:0007669"/>
    <property type="project" value="UniProtKB-KW"/>
</dbReference>
<dbReference type="InterPro" id="IPR003599">
    <property type="entry name" value="Ig_sub"/>
</dbReference>
<keyword evidence="11" id="KW-1015">Disulfide bond</keyword>
<keyword evidence="10 17" id="KW-0472">Membrane</keyword>
<dbReference type="FunFam" id="2.60.40.10:FF:000245">
    <property type="entry name" value="protein turtle homolog B isoform X2"/>
    <property type="match status" value="1"/>
</dbReference>